<gene>
    <name evidence="7" type="ORF">M0638_07295</name>
</gene>
<dbReference type="PANTHER" id="PTHR42794:SF1">
    <property type="entry name" value="HEMIN IMPORT ATP-BINDING PROTEIN HMUV"/>
    <property type="match status" value="1"/>
</dbReference>
<sequence length="263" mass="27380">MSALLAAESVTVRRGGRALVEAASLSLRAGEVLALVGPNGAGKSTLLRTLAGLETPASGTVRLEGRPLAGWPVPARVRRIGYLPQSFTPHWDLTARALIGLGAGRGAVLPWGGTASGPADAPDGGIDALAAGFDLADRLDRPWSTLSGGERGRALLAAVLATEPPVLLADEPAAALDIAQQLRLMRRLRARADAGRGAAIVVLHDLNLAARWCDRVAVLRAGRLVLDGESGPVLRDPALDAAFGVRFRRTAEAGRVMLWPEEG</sequence>
<dbReference type="SMART" id="SM00382">
    <property type="entry name" value="AAA"/>
    <property type="match status" value="1"/>
</dbReference>
<dbReference type="PANTHER" id="PTHR42794">
    <property type="entry name" value="HEMIN IMPORT ATP-BINDING PROTEIN HMUV"/>
    <property type="match status" value="1"/>
</dbReference>
<evidence type="ECO:0000256" key="2">
    <source>
        <dbReference type="ARBA" id="ARBA00022741"/>
    </source>
</evidence>
<dbReference type="InterPro" id="IPR003593">
    <property type="entry name" value="AAA+_ATPase"/>
</dbReference>
<dbReference type="Pfam" id="PF00005">
    <property type="entry name" value="ABC_tran"/>
    <property type="match status" value="1"/>
</dbReference>
<evidence type="ECO:0000313" key="7">
    <source>
        <dbReference type="EMBL" id="MCK8784180.1"/>
    </source>
</evidence>
<dbReference type="InterPro" id="IPR027417">
    <property type="entry name" value="P-loop_NTPase"/>
</dbReference>
<dbReference type="GO" id="GO:0005524">
    <property type="term" value="F:ATP binding"/>
    <property type="evidence" value="ECO:0007669"/>
    <property type="project" value="UniProtKB-KW"/>
</dbReference>
<reference evidence="7" key="1">
    <citation type="submission" date="2022-04" db="EMBL/GenBank/DDBJ databases">
        <title>Roseomonas acroporae sp. nov., isolated from coral Acropora digitifera.</title>
        <authorList>
            <person name="Sun H."/>
        </authorList>
    </citation>
    <scope>NUCLEOTIDE SEQUENCE</scope>
    <source>
        <strain evidence="7">NAR14</strain>
    </source>
</reference>
<dbReference type="RefSeq" id="WP_248666305.1">
    <property type="nucleotide sequence ID" value="NZ_JALPRX010000026.1"/>
</dbReference>
<feature type="domain" description="ABC transporter" evidence="6">
    <location>
        <begin position="5"/>
        <end position="246"/>
    </location>
</feature>
<evidence type="ECO:0000313" key="8">
    <source>
        <dbReference type="Proteomes" id="UP001139516"/>
    </source>
</evidence>
<keyword evidence="4" id="KW-1278">Translocase</keyword>
<proteinExistence type="predicted"/>
<dbReference type="AlphaFoldDB" id="A0A9X1Y6S3"/>
<keyword evidence="3 7" id="KW-0067">ATP-binding</keyword>
<dbReference type="Gene3D" id="3.40.50.300">
    <property type="entry name" value="P-loop containing nucleotide triphosphate hydrolases"/>
    <property type="match status" value="1"/>
</dbReference>
<accession>A0A9X1Y6S3</accession>
<evidence type="ECO:0000256" key="4">
    <source>
        <dbReference type="ARBA" id="ARBA00022967"/>
    </source>
</evidence>
<dbReference type="PROSITE" id="PS50893">
    <property type="entry name" value="ABC_TRANSPORTER_2"/>
    <property type="match status" value="1"/>
</dbReference>
<evidence type="ECO:0000259" key="6">
    <source>
        <dbReference type="PROSITE" id="PS50893"/>
    </source>
</evidence>
<comment type="caution">
    <text evidence="7">The sequence shown here is derived from an EMBL/GenBank/DDBJ whole genome shotgun (WGS) entry which is preliminary data.</text>
</comment>
<comment type="function">
    <text evidence="5">Part of the ABC transporter complex HmuTUV involved in hemin import. Responsible for energy coupling to the transport system.</text>
</comment>
<evidence type="ECO:0000256" key="3">
    <source>
        <dbReference type="ARBA" id="ARBA00022840"/>
    </source>
</evidence>
<evidence type="ECO:0000256" key="5">
    <source>
        <dbReference type="ARBA" id="ARBA00037066"/>
    </source>
</evidence>
<keyword evidence="2" id="KW-0547">Nucleotide-binding</keyword>
<keyword evidence="8" id="KW-1185">Reference proteome</keyword>
<dbReference type="GO" id="GO:0016887">
    <property type="term" value="F:ATP hydrolysis activity"/>
    <property type="evidence" value="ECO:0007669"/>
    <property type="project" value="InterPro"/>
</dbReference>
<dbReference type="InterPro" id="IPR003439">
    <property type="entry name" value="ABC_transporter-like_ATP-bd"/>
</dbReference>
<evidence type="ECO:0000256" key="1">
    <source>
        <dbReference type="ARBA" id="ARBA00022448"/>
    </source>
</evidence>
<dbReference type="CDD" id="cd03214">
    <property type="entry name" value="ABC_Iron-Siderophores_B12_Hemin"/>
    <property type="match status" value="1"/>
</dbReference>
<dbReference type="SUPFAM" id="SSF52540">
    <property type="entry name" value="P-loop containing nucleoside triphosphate hydrolases"/>
    <property type="match status" value="1"/>
</dbReference>
<name>A0A9X1Y6S3_9PROT</name>
<protein>
    <submittedName>
        <fullName evidence="7">ABC transporter ATP-binding protein</fullName>
    </submittedName>
</protein>
<keyword evidence="1" id="KW-0813">Transport</keyword>
<dbReference type="Proteomes" id="UP001139516">
    <property type="component" value="Unassembled WGS sequence"/>
</dbReference>
<dbReference type="EMBL" id="JALPRX010000026">
    <property type="protein sequence ID" value="MCK8784180.1"/>
    <property type="molecule type" value="Genomic_DNA"/>
</dbReference>
<organism evidence="7 8">
    <name type="scientific">Roseomonas acroporae</name>
    <dbReference type="NCBI Taxonomy" id="2937791"/>
    <lineage>
        <taxon>Bacteria</taxon>
        <taxon>Pseudomonadati</taxon>
        <taxon>Pseudomonadota</taxon>
        <taxon>Alphaproteobacteria</taxon>
        <taxon>Acetobacterales</taxon>
        <taxon>Roseomonadaceae</taxon>
        <taxon>Roseomonas</taxon>
    </lineage>
</organism>